<dbReference type="SUPFAM" id="SSF52833">
    <property type="entry name" value="Thioredoxin-like"/>
    <property type="match status" value="1"/>
</dbReference>
<dbReference type="InterPro" id="IPR003834">
    <property type="entry name" value="Cyt_c_assmbl_TM_dom"/>
</dbReference>
<dbReference type="PANTHER" id="PTHR32234">
    <property type="entry name" value="THIOL:DISULFIDE INTERCHANGE PROTEIN DSBD"/>
    <property type="match status" value="1"/>
</dbReference>
<dbReference type="EMBL" id="QEXV01000003">
    <property type="protein sequence ID" value="PWE17818.1"/>
    <property type="molecule type" value="Genomic_DNA"/>
</dbReference>
<dbReference type="PANTHER" id="PTHR32234:SF3">
    <property type="entry name" value="SUPPRESSION OF COPPER SENSITIVITY PROTEIN"/>
    <property type="match status" value="1"/>
</dbReference>
<dbReference type="CDD" id="cd02953">
    <property type="entry name" value="DsbDgamma"/>
    <property type="match status" value="1"/>
</dbReference>
<comment type="caution">
    <text evidence="10">The sequence shown here is derived from an EMBL/GenBank/DDBJ whole genome shotgun (WGS) entry which is preliminary data.</text>
</comment>
<dbReference type="OrthoDB" id="9811036at2"/>
<name>A0A2U2BUY1_9PROT</name>
<feature type="chain" id="PRO_5015589426" evidence="8">
    <location>
        <begin position="27"/>
        <end position="716"/>
    </location>
</feature>
<feature type="signal peptide" evidence="8">
    <location>
        <begin position="1"/>
        <end position="26"/>
    </location>
</feature>
<dbReference type="GO" id="GO:0045454">
    <property type="term" value="P:cell redox homeostasis"/>
    <property type="evidence" value="ECO:0007669"/>
    <property type="project" value="TreeGrafter"/>
</dbReference>
<evidence type="ECO:0000313" key="11">
    <source>
        <dbReference type="Proteomes" id="UP000245168"/>
    </source>
</evidence>
<evidence type="ECO:0000259" key="9">
    <source>
        <dbReference type="PROSITE" id="PS51352"/>
    </source>
</evidence>
<gene>
    <name evidence="10" type="ORF">DDZ18_09215</name>
</gene>
<dbReference type="Pfam" id="PF02683">
    <property type="entry name" value="DsbD_TM"/>
    <property type="match status" value="1"/>
</dbReference>
<keyword evidence="6 7" id="KW-0472">Membrane</keyword>
<feature type="domain" description="Thioredoxin" evidence="9">
    <location>
        <begin position="571"/>
        <end position="706"/>
    </location>
</feature>
<dbReference type="PROSITE" id="PS51352">
    <property type="entry name" value="THIOREDOXIN_2"/>
    <property type="match status" value="1"/>
</dbReference>
<keyword evidence="4" id="KW-0201">Cytochrome c-type biogenesis</keyword>
<evidence type="ECO:0000256" key="3">
    <source>
        <dbReference type="ARBA" id="ARBA00022692"/>
    </source>
</evidence>
<dbReference type="Gene3D" id="3.40.30.10">
    <property type="entry name" value="Glutaredoxin"/>
    <property type="match status" value="1"/>
</dbReference>
<evidence type="ECO:0000256" key="1">
    <source>
        <dbReference type="ARBA" id="ARBA00004651"/>
    </source>
</evidence>
<sequence length="716" mass="74320">MTGWPARLLQILVLLATLLGGGAADAQFGSAEPMVDARLVSDRTSVGAGETFHIALRQEIEPGWHTYWRNPGDSGEPTEIAFDLPEGWTAGEIVWPTPAVYPIGPLANYGYADAVTLPVPVTAPADLPPGETTIAAHARWLVCEEICIPEEGDFQITLSTGETRPDPAGARLIEAAFDAAPEAAGPIEAGLVAADGALALTLRGDPLAGGDASVRNLQFFPHDGGVIEHAAEQRVRLADGGARIDLVPGWRIEGAVDAVRAGVVVFERREGGRWRERAVTVRPEPGAAVAEIASGPAGDAAPGASETATVSFLQAAAFALLGGLILNLMPCVFPVLSMKALNIVNKRGSERAHARELGLVFGAGVLITFVALGALLLALRSFGMPGAWGFQLQAPVVVAGLALLMFLVGLNFLGAFQIGTSLQGVGGAAPTRGRSGAFLTGVLAVFVAAPCLAPFMTVALAFAFSQPPAASLTIFAFLGVGLALPFVVVSFFPALLGFLPRPGAWMERFKQLLAFPMFATAIWLAWVLGVQTGAGGVAWLLLAFLAAGFAIWAGRVGGGAGRAASLVGVALAAGALVVTGRLELVETSGAGGAYEDWSPERVAALREEGRPVFVDFTAAWCVSCQANKLGALADADVREAFARHDFVLLRADFTNRDPEIAAALERHGQAGVPLYLVYPEGGGAAEVLPPLLTERIVLDAIDRAIGPDGEALAAQD</sequence>
<feature type="transmembrane region" description="Helical" evidence="7">
    <location>
        <begin position="536"/>
        <end position="553"/>
    </location>
</feature>
<dbReference type="Proteomes" id="UP000245168">
    <property type="component" value="Unassembled WGS sequence"/>
</dbReference>
<feature type="transmembrane region" description="Helical" evidence="7">
    <location>
        <begin position="312"/>
        <end position="336"/>
    </location>
</feature>
<keyword evidence="5 7" id="KW-1133">Transmembrane helix</keyword>
<evidence type="ECO:0000256" key="5">
    <source>
        <dbReference type="ARBA" id="ARBA00022989"/>
    </source>
</evidence>
<evidence type="ECO:0000256" key="8">
    <source>
        <dbReference type="SAM" id="SignalP"/>
    </source>
</evidence>
<evidence type="ECO:0000256" key="4">
    <source>
        <dbReference type="ARBA" id="ARBA00022748"/>
    </source>
</evidence>
<reference evidence="11" key="1">
    <citation type="submission" date="2018-05" db="EMBL/GenBank/DDBJ databases">
        <authorList>
            <person name="Liu B.-T."/>
        </authorList>
    </citation>
    <scope>NUCLEOTIDE SEQUENCE [LARGE SCALE GENOMIC DNA]</scope>
    <source>
        <strain evidence="11">WD6-1</strain>
    </source>
</reference>
<evidence type="ECO:0000256" key="7">
    <source>
        <dbReference type="SAM" id="Phobius"/>
    </source>
</evidence>
<feature type="transmembrane region" description="Helical" evidence="7">
    <location>
        <begin position="394"/>
        <end position="416"/>
    </location>
</feature>
<dbReference type="RefSeq" id="WP_109253049.1">
    <property type="nucleotide sequence ID" value="NZ_QEXV01000003.1"/>
</dbReference>
<evidence type="ECO:0000313" key="10">
    <source>
        <dbReference type="EMBL" id="PWE17818.1"/>
    </source>
</evidence>
<proteinExistence type="predicted"/>
<keyword evidence="8" id="KW-0732">Signal</keyword>
<dbReference type="GO" id="GO:0017004">
    <property type="term" value="P:cytochrome complex assembly"/>
    <property type="evidence" value="ECO:0007669"/>
    <property type="project" value="UniProtKB-KW"/>
</dbReference>
<keyword evidence="11" id="KW-1185">Reference proteome</keyword>
<dbReference type="GO" id="GO:0015035">
    <property type="term" value="F:protein-disulfide reductase activity"/>
    <property type="evidence" value="ECO:0007669"/>
    <property type="project" value="TreeGrafter"/>
</dbReference>
<dbReference type="AlphaFoldDB" id="A0A2U2BUY1"/>
<dbReference type="InterPro" id="IPR035671">
    <property type="entry name" value="DsbD_gamma"/>
</dbReference>
<keyword evidence="3 7" id="KW-0812">Transmembrane</keyword>
<dbReference type="InterPro" id="IPR036249">
    <property type="entry name" value="Thioredoxin-like_sf"/>
</dbReference>
<feature type="transmembrane region" description="Helical" evidence="7">
    <location>
        <begin position="512"/>
        <end position="530"/>
    </location>
</feature>
<dbReference type="GO" id="GO:0005886">
    <property type="term" value="C:plasma membrane"/>
    <property type="evidence" value="ECO:0007669"/>
    <property type="project" value="UniProtKB-SubCell"/>
</dbReference>
<protein>
    <submittedName>
        <fullName evidence="10">Thiol:disulfide interchange protein</fullName>
    </submittedName>
</protein>
<dbReference type="InterPro" id="IPR028250">
    <property type="entry name" value="DsbDN"/>
</dbReference>
<dbReference type="Pfam" id="PF11412">
    <property type="entry name" value="DsbD_N"/>
    <property type="match status" value="1"/>
</dbReference>
<evidence type="ECO:0000256" key="6">
    <source>
        <dbReference type="ARBA" id="ARBA00023136"/>
    </source>
</evidence>
<feature type="transmembrane region" description="Helical" evidence="7">
    <location>
        <begin position="437"/>
        <end position="462"/>
    </location>
</feature>
<feature type="transmembrane region" description="Helical" evidence="7">
    <location>
        <begin position="357"/>
        <end position="382"/>
    </location>
</feature>
<keyword evidence="2" id="KW-1003">Cell membrane</keyword>
<evidence type="ECO:0000256" key="2">
    <source>
        <dbReference type="ARBA" id="ARBA00022475"/>
    </source>
</evidence>
<dbReference type="Pfam" id="PF13899">
    <property type="entry name" value="Thioredoxin_7"/>
    <property type="match status" value="1"/>
</dbReference>
<feature type="transmembrane region" description="Helical" evidence="7">
    <location>
        <begin position="474"/>
        <end position="500"/>
    </location>
</feature>
<dbReference type="InterPro" id="IPR013766">
    <property type="entry name" value="Thioredoxin_domain"/>
</dbReference>
<comment type="subcellular location">
    <subcellularLocation>
        <location evidence="1">Cell membrane</location>
        <topology evidence="1">Multi-pass membrane protein</topology>
    </subcellularLocation>
</comment>
<organism evidence="10 11">
    <name type="scientific">Marinicauda salina</name>
    <dbReference type="NCBI Taxonomy" id="2135793"/>
    <lineage>
        <taxon>Bacteria</taxon>
        <taxon>Pseudomonadati</taxon>
        <taxon>Pseudomonadota</taxon>
        <taxon>Alphaproteobacteria</taxon>
        <taxon>Maricaulales</taxon>
        <taxon>Maricaulaceae</taxon>
        <taxon>Marinicauda</taxon>
    </lineage>
</organism>
<accession>A0A2U2BUY1</accession>
<feature type="transmembrane region" description="Helical" evidence="7">
    <location>
        <begin position="560"/>
        <end position="578"/>
    </location>
</feature>